<gene>
    <name evidence="7" type="ORF">H8D96_02270</name>
</gene>
<dbReference type="Proteomes" id="UP000605201">
    <property type="component" value="Unassembled WGS sequence"/>
</dbReference>
<dbReference type="Pfam" id="PF01040">
    <property type="entry name" value="UbiA"/>
    <property type="match status" value="1"/>
</dbReference>
<dbReference type="Gene3D" id="1.20.120.1780">
    <property type="entry name" value="UbiA prenyltransferase"/>
    <property type="match status" value="1"/>
</dbReference>
<name>A0A8J6NRT9_9BACT</name>
<dbReference type="InterPro" id="IPR044878">
    <property type="entry name" value="UbiA_sf"/>
</dbReference>
<feature type="transmembrane region" description="Helical" evidence="6">
    <location>
        <begin position="285"/>
        <end position="307"/>
    </location>
</feature>
<evidence type="ECO:0000256" key="6">
    <source>
        <dbReference type="SAM" id="Phobius"/>
    </source>
</evidence>
<comment type="subcellular location">
    <subcellularLocation>
        <location evidence="1">Membrane</location>
        <topology evidence="1">Multi-pass membrane protein</topology>
    </subcellularLocation>
</comment>
<organism evidence="7 8">
    <name type="scientific">Candidatus Desulfatibia vada</name>
    <dbReference type="NCBI Taxonomy" id="2841696"/>
    <lineage>
        <taxon>Bacteria</taxon>
        <taxon>Pseudomonadati</taxon>
        <taxon>Thermodesulfobacteriota</taxon>
        <taxon>Desulfobacteria</taxon>
        <taxon>Desulfobacterales</taxon>
        <taxon>Desulfobacterales incertae sedis</taxon>
        <taxon>Candidatus Desulfatibia</taxon>
    </lineage>
</organism>
<proteinExistence type="predicted"/>
<keyword evidence="4 6" id="KW-1133">Transmembrane helix</keyword>
<feature type="transmembrane region" description="Helical" evidence="6">
    <location>
        <begin position="134"/>
        <end position="154"/>
    </location>
</feature>
<dbReference type="GO" id="GO:0016020">
    <property type="term" value="C:membrane"/>
    <property type="evidence" value="ECO:0007669"/>
    <property type="project" value="UniProtKB-SubCell"/>
</dbReference>
<feature type="transmembrane region" description="Helical" evidence="6">
    <location>
        <begin position="106"/>
        <end position="128"/>
    </location>
</feature>
<dbReference type="CDD" id="cd13956">
    <property type="entry name" value="PT_UbiA"/>
    <property type="match status" value="1"/>
</dbReference>
<feature type="transmembrane region" description="Helical" evidence="6">
    <location>
        <begin position="231"/>
        <end position="250"/>
    </location>
</feature>
<accession>A0A8J6NRT9</accession>
<evidence type="ECO:0000313" key="8">
    <source>
        <dbReference type="Proteomes" id="UP000605201"/>
    </source>
</evidence>
<reference evidence="7 8" key="1">
    <citation type="submission" date="2020-08" db="EMBL/GenBank/DDBJ databases">
        <title>Bridging the membrane lipid divide: bacteria of the FCB group superphylum have the potential to synthesize archaeal ether lipids.</title>
        <authorList>
            <person name="Villanueva L."/>
            <person name="Von Meijenfeldt F.A.B."/>
            <person name="Westbye A.B."/>
            <person name="Yadav S."/>
            <person name="Hopmans E.C."/>
            <person name="Dutilh B.E."/>
            <person name="Sinninghe Damste J.S."/>
        </authorList>
    </citation>
    <scope>NUCLEOTIDE SEQUENCE [LARGE SCALE GENOMIC DNA]</scope>
    <source>
        <strain evidence="7">NIOZ-UU17</strain>
    </source>
</reference>
<feature type="transmembrane region" description="Helical" evidence="6">
    <location>
        <begin position="166"/>
        <end position="193"/>
    </location>
</feature>
<dbReference type="AlphaFoldDB" id="A0A8J6NRT9"/>
<feature type="transmembrane region" description="Helical" evidence="6">
    <location>
        <begin position="257"/>
        <end position="279"/>
    </location>
</feature>
<protein>
    <submittedName>
        <fullName evidence="7">UbiA family prenyltransferase</fullName>
    </submittedName>
</protein>
<evidence type="ECO:0000256" key="4">
    <source>
        <dbReference type="ARBA" id="ARBA00022989"/>
    </source>
</evidence>
<keyword evidence="3 6" id="KW-0812">Transmembrane</keyword>
<dbReference type="Gene3D" id="1.10.357.140">
    <property type="entry name" value="UbiA prenyltransferase"/>
    <property type="match status" value="1"/>
</dbReference>
<keyword evidence="5 6" id="KW-0472">Membrane</keyword>
<dbReference type="EMBL" id="JACNIG010000076">
    <property type="protein sequence ID" value="MBC8430723.1"/>
    <property type="molecule type" value="Genomic_DNA"/>
</dbReference>
<evidence type="ECO:0000256" key="5">
    <source>
        <dbReference type="ARBA" id="ARBA00023136"/>
    </source>
</evidence>
<feature type="transmembrane region" description="Helical" evidence="6">
    <location>
        <begin position="49"/>
        <end position="67"/>
    </location>
</feature>
<evidence type="ECO:0000256" key="2">
    <source>
        <dbReference type="ARBA" id="ARBA00022475"/>
    </source>
</evidence>
<keyword evidence="2" id="KW-1003">Cell membrane</keyword>
<evidence type="ECO:0000256" key="1">
    <source>
        <dbReference type="ARBA" id="ARBA00004141"/>
    </source>
</evidence>
<comment type="caution">
    <text evidence="7">The sequence shown here is derived from an EMBL/GenBank/DDBJ whole genome shotgun (WGS) entry which is preliminary data.</text>
</comment>
<dbReference type="GO" id="GO:0016765">
    <property type="term" value="F:transferase activity, transferring alkyl or aryl (other than methyl) groups"/>
    <property type="evidence" value="ECO:0007669"/>
    <property type="project" value="InterPro"/>
</dbReference>
<dbReference type="InterPro" id="IPR000537">
    <property type="entry name" value="UbiA_prenyltransferase"/>
</dbReference>
<evidence type="ECO:0000256" key="3">
    <source>
        <dbReference type="ARBA" id="ARBA00022692"/>
    </source>
</evidence>
<evidence type="ECO:0000313" key="7">
    <source>
        <dbReference type="EMBL" id="MBC8430723.1"/>
    </source>
</evidence>
<sequence length="311" mass="34043">MTQLACRYTGFSRLKLFWALSRTPHGLLDMATPALGALLWLGRFPSLELIVIGLITTFAGYTAVYALNDVIDYRVDKEKIQLCPAVDTACDLDAVMVRHPMAQGYLSFYEGLLWTAAWSAVAMIGAYSLNPVCIAIFLTGCILEIIYCLLLKVTHLRTLVSGGVKTAGALAGVFAVDPHPSPLFLMVLFFWLFCWEIGGQNVPNDCTDLDEDRRLSARTIPVRLGLESANVIILGALIVTVILSGVVLYLSPIPFEFPFAVASVATGLCLFILPASLLYKTNEPAYAMALFNMASYYPLAMLIIVVIKIMI</sequence>